<feature type="domain" description="Photolyase/cryptochrome alpha/beta" evidence="6">
    <location>
        <begin position="4"/>
        <end position="128"/>
    </location>
</feature>
<dbReference type="SUPFAM" id="SSF48173">
    <property type="entry name" value="Cryptochrome/photolyase FAD-binding domain"/>
    <property type="match status" value="1"/>
</dbReference>
<keyword evidence="4 5" id="KW-0157">Chromophore</keyword>
<dbReference type="InterPro" id="IPR036155">
    <property type="entry name" value="Crypto/Photolyase_N_sf"/>
</dbReference>
<dbReference type="Proteomes" id="UP000664617">
    <property type="component" value="Unassembled WGS sequence"/>
</dbReference>
<dbReference type="PROSITE" id="PS00394">
    <property type="entry name" value="DNA_PHOTOLYASES_1_1"/>
    <property type="match status" value="1"/>
</dbReference>
<dbReference type="InterPro" id="IPR014729">
    <property type="entry name" value="Rossmann-like_a/b/a_fold"/>
</dbReference>
<evidence type="ECO:0000313" key="8">
    <source>
        <dbReference type="Proteomes" id="UP000664617"/>
    </source>
</evidence>
<evidence type="ECO:0000256" key="4">
    <source>
        <dbReference type="ARBA" id="ARBA00022991"/>
    </source>
</evidence>
<comment type="cofactor">
    <cofactor evidence="1">
        <name>FAD</name>
        <dbReference type="ChEBI" id="CHEBI:57692"/>
    </cofactor>
</comment>
<dbReference type="InterPro" id="IPR018394">
    <property type="entry name" value="DNA_photolyase_1_CS_C"/>
</dbReference>
<name>A0ABS3IBX5_9MICO</name>
<dbReference type="SUPFAM" id="SSF52425">
    <property type="entry name" value="Cryptochrome/photolyase, N-terminal domain"/>
    <property type="match status" value="1"/>
</dbReference>
<dbReference type="InterPro" id="IPR005101">
    <property type="entry name" value="Cryptochr/Photolyase_FAD-bd"/>
</dbReference>
<keyword evidence="8" id="KW-1185">Reference proteome</keyword>
<keyword evidence="3 5" id="KW-0274">FAD</keyword>
<dbReference type="Gene3D" id="1.10.579.10">
    <property type="entry name" value="DNA Cyclobutane Dipyrimidine Photolyase, subunit A, domain 3"/>
    <property type="match status" value="1"/>
</dbReference>
<dbReference type="Gene3D" id="1.25.40.80">
    <property type="match status" value="1"/>
</dbReference>
<reference evidence="8" key="2">
    <citation type="submission" date="2023-07" db="EMBL/GenBank/DDBJ databases">
        <title>Myceligenerans salitolerans sp. nov., a halotolerant actinomycete isolated from a salt lake in Xinjiang, China.</title>
        <authorList>
            <person name="Guan T."/>
        </authorList>
    </citation>
    <scope>NUCLEOTIDE SEQUENCE [LARGE SCALE GENOMIC DNA]</scope>
    <source>
        <strain evidence="8">XHU 5031</strain>
    </source>
</reference>
<dbReference type="RefSeq" id="WP_207276369.1">
    <property type="nucleotide sequence ID" value="NZ_JAFMPK010000047.1"/>
</dbReference>
<comment type="caution">
    <text evidence="7">The sequence shown here is derived from an EMBL/GenBank/DDBJ whole genome shotgun (WGS) entry which is preliminary data.</text>
</comment>
<dbReference type="PROSITE" id="PS51645">
    <property type="entry name" value="PHR_CRY_ALPHA_BETA"/>
    <property type="match status" value="1"/>
</dbReference>
<protein>
    <submittedName>
        <fullName evidence="7">Deoxyribodipyrimidine photo-lyase</fullName>
    </submittedName>
</protein>
<sequence>MTGSTALVWFRRDLRVADQPTFLAAGRGRRALALFVLDPRLVRPAGEARRWFLSGCLRALDESLRGRLLVVEGDPVEVVPRVAREAGAVQVHVAADFGPYGQARDQAVERALGEDGRLLVRTGSPYAVAPGRVRSADGGRYRVFTPFRRAWADHGWRPPADTDAGFLDWIDPATLAVAATPIPPEPPVTAELPDPGEAAAHRRWEVFRRDALEDYADGRDRPDRPGTSKLSPYLKFGCVHPRTLLADLAGSTGDGADAFRAELAWRDFYADVLDQRPDSARRNYDRSFDALATDSGPEADRLFAAWREGRTGFPVVDAGMRQLLAEGWMHNRVRMITASFLVKDLHLPWWWGARHFMRALVDGDLAANQHGWQWVAGSGTDAAPYFRVFNPVLQGERFDPDGDYVRTYVPELAGIAGKAVHQPWKLPGGPPDGYPAPVVDHRHERVVALDRYEAVRAARRRS</sequence>
<evidence type="ECO:0000256" key="5">
    <source>
        <dbReference type="RuleBase" id="RU004182"/>
    </source>
</evidence>
<dbReference type="Pfam" id="PF00875">
    <property type="entry name" value="DNA_photolyase"/>
    <property type="match status" value="1"/>
</dbReference>
<dbReference type="PRINTS" id="PR00147">
    <property type="entry name" value="DNAPHOTLYASE"/>
</dbReference>
<keyword evidence="2 5" id="KW-0285">Flavoprotein</keyword>
<dbReference type="Gene3D" id="3.40.50.620">
    <property type="entry name" value="HUPs"/>
    <property type="match status" value="1"/>
</dbReference>
<dbReference type="InterPro" id="IPR006050">
    <property type="entry name" value="DNA_photolyase_N"/>
</dbReference>
<dbReference type="InterPro" id="IPR002081">
    <property type="entry name" value="Cryptochrome/DNA_photolyase_1"/>
</dbReference>
<organism evidence="7 8">
    <name type="scientific">Myceligenerans salitolerans</name>
    <dbReference type="NCBI Taxonomy" id="1230528"/>
    <lineage>
        <taxon>Bacteria</taxon>
        <taxon>Bacillati</taxon>
        <taxon>Actinomycetota</taxon>
        <taxon>Actinomycetes</taxon>
        <taxon>Micrococcales</taxon>
        <taxon>Promicromonosporaceae</taxon>
        <taxon>Myceligenerans</taxon>
    </lineage>
</organism>
<gene>
    <name evidence="7" type="ORF">J0911_15485</name>
</gene>
<proteinExistence type="inferred from homology"/>
<reference evidence="7 8" key="1">
    <citation type="submission" date="2021-03" db="EMBL/GenBank/DDBJ databases">
        <authorList>
            <person name="Xin L."/>
        </authorList>
    </citation>
    <scope>NUCLEOTIDE SEQUENCE [LARGE SCALE GENOMIC DNA]</scope>
    <source>
        <strain evidence="7 8">XHU 5031</strain>
    </source>
</reference>
<evidence type="ECO:0000256" key="2">
    <source>
        <dbReference type="ARBA" id="ARBA00022630"/>
    </source>
</evidence>
<evidence type="ECO:0000256" key="1">
    <source>
        <dbReference type="ARBA" id="ARBA00001974"/>
    </source>
</evidence>
<dbReference type="InterPro" id="IPR036134">
    <property type="entry name" value="Crypto/Photolyase_FAD-like_sf"/>
</dbReference>
<dbReference type="EMBL" id="JAFMPK010000047">
    <property type="protein sequence ID" value="MBO0610433.1"/>
    <property type="molecule type" value="Genomic_DNA"/>
</dbReference>
<comment type="similarity">
    <text evidence="5">Belongs to the DNA photolyase family.</text>
</comment>
<evidence type="ECO:0000313" key="7">
    <source>
        <dbReference type="EMBL" id="MBO0610433.1"/>
    </source>
</evidence>
<dbReference type="Pfam" id="PF03441">
    <property type="entry name" value="FAD_binding_7"/>
    <property type="match status" value="1"/>
</dbReference>
<dbReference type="PANTHER" id="PTHR11455:SF9">
    <property type="entry name" value="CRYPTOCHROME CIRCADIAN CLOCK 5 ISOFORM X1"/>
    <property type="match status" value="1"/>
</dbReference>
<evidence type="ECO:0000256" key="3">
    <source>
        <dbReference type="ARBA" id="ARBA00022827"/>
    </source>
</evidence>
<dbReference type="PANTHER" id="PTHR11455">
    <property type="entry name" value="CRYPTOCHROME"/>
    <property type="match status" value="1"/>
</dbReference>
<accession>A0ABS3IBX5</accession>
<evidence type="ECO:0000259" key="6">
    <source>
        <dbReference type="PROSITE" id="PS51645"/>
    </source>
</evidence>